<keyword evidence="11" id="KW-0804">Transcription</keyword>
<dbReference type="GO" id="GO:0046872">
    <property type="term" value="F:metal ion binding"/>
    <property type="evidence" value="ECO:0007669"/>
    <property type="project" value="UniProtKB-KW"/>
</dbReference>
<evidence type="ECO:0000256" key="5">
    <source>
        <dbReference type="ARBA" id="ARBA00022723"/>
    </source>
</evidence>
<protein>
    <recommendedName>
        <fullName evidence="13">4Fe-4S Wbl-type domain-containing protein</fullName>
    </recommendedName>
</protein>
<dbReference type="Pfam" id="PF02467">
    <property type="entry name" value="Whib"/>
    <property type="match status" value="1"/>
</dbReference>
<dbReference type="Proteomes" id="UP000610124">
    <property type="component" value="Unassembled WGS sequence"/>
</dbReference>
<reference evidence="15" key="3">
    <citation type="submission" date="2016-08" db="EMBL/GenBank/DDBJ databases">
        <title>Sequencing, Assembly and Comparative Genomics of S. aureofaciens ATCC 10762.</title>
        <authorList>
            <person name="Gradnigo J.S."/>
            <person name="Johnson N."/>
            <person name="Somerville G.A."/>
        </authorList>
    </citation>
    <scope>NUCLEOTIDE SEQUENCE [LARGE SCALE GENOMIC DNA]</scope>
    <source>
        <strain evidence="15">ATCC 10762</strain>
    </source>
</reference>
<keyword evidence="5" id="KW-0479">Metal-binding</keyword>
<evidence type="ECO:0000313" key="15">
    <source>
        <dbReference type="EMBL" id="OEV36295.1"/>
    </source>
</evidence>
<dbReference type="Proteomes" id="UP000037395">
    <property type="component" value="Unassembled WGS sequence"/>
</dbReference>
<dbReference type="RefSeq" id="WP_030283604.1">
    <property type="nucleotide sequence ID" value="NZ_BMUB01000001.1"/>
</dbReference>
<keyword evidence="7" id="KW-0411">Iron-sulfur</keyword>
<evidence type="ECO:0000256" key="6">
    <source>
        <dbReference type="ARBA" id="ARBA00023004"/>
    </source>
</evidence>
<keyword evidence="9" id="KW-0238">DNA-binding</keyword>
<comment type="subcellular location">
    <subcellularLocation>
        <location evidence="2">Cytoplasm</location>
    </subcellularLocation>
</comment>
<comment type="similarity">
    <text evidence="3">Belongs to the WhiB family.</text>
</comment>
<reference evidence="16" key="4">
    <citation type="submission" date="2016-08" db="EMBL/GenBank/DDBJ databases">
        <title>Sequencing, assembly and comparative genomics of S. aureofaciens ATCC 10762.</title>
        <authorList>
            <person name="Gradnigo J.S."/>
            <person name="Johnson N."/>
            <person name="Somerville G.A."/>
        </authorList>
    </citation>
    <scope>NUCLEOTIDE SEQUENCE [LARGE SCALE GENOMIC DNA]</scope>
    <source>
        <strain evidence="16">ATCC 10762 / DSM 40127 / CCM 3239 / JCM 4008 / LMG 5968 / NBRC 12843 / NCIMB 8234 / A-377</strain>
    </source>
</reference>
<evidence type="ECO:0000256" key="11">
    <source>
        <dbReference type="ARBA" id="ARBA00023163"/>
    </source>
</evidence>
<proteinExistence type="inferred from homology"/>
<evidence type="ECO:0000256" key="10">
    <source>
        <dbReference type="ARBA" id="ARBA00023157"/>
    </source>
</evidence>
<evidence type="ECO:0000256" key="4">
    <source>
        <dbReference type="ARBA" id="ARBA00022485"/>
    </source>
</evidence>
<keyword evidence="10" id="KW-1015">Disulfide bond</keyword>
<dbReference type="EMBL" id="BMUB01000001">
    <property type="protein sequence ID" value="GGU56769.1"/>
    <property type="molecule type" value="Genomic_DNA"/>
</dbReference>
<gene>
    <name evidence="14" type="ORF">GCM10010502_03930</name>
    <name evidence="15" type="ORF">HS99_0030270</name>
</gene>
<evidence type="ECO:0000256" key="12">
    <source>
        <dbReference type="SAM" id="MobiDB-lite"/>
    </source>
</evidence>
<sequence>MADLSRPLPAAPERHRSPQPAGACHTSEGAVPFLPAPAHRTTAKEAKEREAAAKAVCAGCAVRVECRRHALAARLPYGVRGGLTAAERRALFAVDPTPTAA</sequence>
<dbReference type="PANTHER" id="PTHR38839">
    <property type="entry name" value="TRANSCRIPTIONAL REGULATOR WHID-RELATED"/>
    <property type="match status" value="1"/>
</dbReference>
<dbReference type="EMBL" id="JPRF03000028">
    <property type="protein sequence ID" value="OEV36295.1"/>
    <property type="molecule type" value="Genomic_DNA"/>
</dbReference>
<dbReference type="GO" id="GO:0005737">
    <property type="term" value="C:cytoplasm"/>
    <property type="evidence" value="ECO:0007669"/>
    <property type="project" value="UniProtKB-SubCell"/>
</dbReference>
<evidence type="ECO:0000256" key="3">
    <source>
        <dbReference type="ARBA" id="ARBA00006597"/>
    </source>
</evidence>
<feature type="domain" description="4Fe-4S Wbl-type" evidence="13">
    <location>
        <begin position="23"/>
        <end position="90"/>
    </location>
</feature>
<keyword evidence="4" id="KW-0004">4Fe-4S</keyword>
<evidence type="ECO:0000256" key="7">
    <source>
        <dbReference type="ARBA" id="ARBA00023014"/>
    </source>
</evidence>
<organism evidence="15 16">
    <name type="scientific">Kitasatospora aureofaciens</name>
    <name type="common">Streptomyces aureofaciens</name>
    <dbReference type="NCBI Taxonomy" id="1894"/>
    <lineage>
        <taxon>Bacteria</taxon>
        <taxon>Bacillati</taxon>
        <taxon>Actinomycetota</taxon>
        <taxon>Actinomycetes</taxon>
        <taxon>Kitasatosporales</taxon>
        <taxon>Streptomycetaceae</taxon>
        <taxon>Kitasatospora</taxon>
    </lineage>
</organism>
<evidence type="ECO:0000259" key="13">
    <source>
        <dbReference type="PROSITE" id="PS51674"/>
    </source>
</evidence>
<dbReference type="GeneID" id="97483582"/>
<keyword evidence="16" id="KW-1185">Reference proteome</keyword>
<evidence type="ECO:0000313" key="16">
    <source>
        <dbReference type="Proteomes" id="UP000037395"/>
    </source>
</evidence>
<reference evidence="14" key="5">
    <citation type="submission" date="2020-09" db="EMBL/GenBank/DDBJ databases">
        <authorList>
            <person name="Sun Q."/>
            <person name="Ohkuma M."/>
        </authorList>
    </citation>
    <scope>NUCLEOTIDE SEQUENCE</scope>
    <source>
        <strain evidence="14">JCM 4434</strain>
    </source>
</reference>
<reference evidence="15 16" key="2">
    <citation type="submission" date="2014-07" db="EMBL/GenBank/DDBJ databases">
        <authorList>
            <person name="Zhang J.E."/>
            <person name="Yang H."/>
            <person name="Guo J."/>
            <person name="Deng Z."/>
            <person name="Luo H."/>
            <person name="Luo M."/>
            <person name="Zhao B."/>
        </authorList>
    </citation>
    <scope>NUCLEOTIDE SEQUENCE [LARGE SCALE GENOMIC DNA]</scope>
    <source>
        <strain evidence="15">ATCC 10762</strain>
        <strain evidence="16">ATCC 10762 / DSM 40127 / CCM 3239 / JCM 4008 / LMG 5968 / NBRC 12843 / NCIMB 8234 / A-377</strain>
    </source>
</reference>
<dbReference type="AlphaFoldDB" id="A0A1E7N6I9"/>
<keyword evidence="8" id="KW-0805">Transcription regulation</keyword>
<dbReference type="GO" id="GO:0045454">
    <property type="term" value="P:cell redox homeostasis"/>
    <property type="evidence" value="ECO:0007669"/>
    <property type="project" value="TreeGrafter"/>
</dbReference>
<comment type="caution">
    <text evidence="15">The sequence shown here is derived from an EMBL/GenBank/DDBJ whole genome shotgun (WGS) entry which is preliminary data.</text>
</comment>
<feature type="region of interest" description="Disordered" evidence="12">
    <location>
        <begin position="1"/>
        <end position="34"/>
    </location>
</feature>
<dbReference type="GO" id="GO:0003677">
    <property type="term" value="F:DNA binding"/>
    <property type="evidence" value="ECO:0007669"/>
    <property type="project" value="UniProtKB-KW"/>
</dbReference>
<dbReference type="GO" id="GO:0045892">
    <property type="term" value="P:negative regulation of DNA-templated transcription"/>
    <property type="evidence" value="ECO:0007669"/>
    <property type="project" value="TreeGrafter"/>
</dbReference>
<reference evidence="14" key="1">
    <citation type="journal article" date="2014" name="Int. J. Syst. Evol. Microbiol.">
        <title>Complete genome sequence of Corynebacterium casei LMG S-19264T (=DSM 44701T), isolated from a smear-ripened cheese.</title>
        <authorList>
            <consortium name="US DOE Joint Genome Institute (JGI-PGF)"/>
            <person name="Walter F."/>
            <person name="Albersmeier A."/>
            <person name="Kalinowski J."/>
            <person name="Ruckert C."/>
        </authorList>
    </citation>
    <scope>NUCLEOTIDE SEQUENCE</scope>
    <source>
        <strain evidence="14">JCM 4434</strain>
    </source>
</reference>
<comment type="cofactor">
    <cofactor evidence="1">
        <name>[4Fe-4S] cluster</name>
        <dbReference type="ChEBI" id="CHEBI:49883"/>
    </cofactor>
</comment>
<evidence type="ECO:0000256" key="1">
    <source>
        <dbReference type="ARBA" id="ARBA00001966"/>
    </source>
</evidence>
<evidence type="ECO:0000313" key="14">
    <source>
        <dbReference type="EMBL" id="GGU56769.1"/>
    </source>
</evidence>
<evidence type="ECO:0000256" key="9">
    <source>
        <dbReference type="ARBA" id="ARBA00023125"/>
    </source>
</evidence>
<dbReference type="InterPro" id="IPR034768">
    <property type="entry name" value="4FE4S_WBL"/>
</dbReference>
<accession>A0A1E7N6I9</accession>
<evidence type="ECO:0000256" key="2">
    <source>
        <dbReference type="ARBA" id="ARBA00004496"/>
    </source>
</evidence>
<evidence type="ECO:0000256" key="8">
    <source>
        <dbReference type="ARBA" id="ARBA00023015"/>
    </source>
</evidence>
<dbReference type="PROSITE" id="PS51674">
    <property type="entry name" value="4FE4S_WBL"/>
    <property type="match status" value="1"/>
</dbReference>
<dbReference type="GO" id="GO:0047134">
    <property type="term" value="F:protein-disulfide reductase [NAD(P)H] activity"/>
    <property type="evidence" value="ECO:0007669"/>
    <property type="project" value="TreeGrafter"/>
</dbReference>
<dbReference type="GO" id="GO:0051539">
    <property type="term" value="F:4 iron, 4 sulfur cluster binding"/>
    <property type="evidence" value="ECO:0007669"/>
    <property type="project" value="UniProtKB-KW"/>
</dbReference>
<keyword evidence="6" id="KW-0408">Iron</keyword>
<dbReference type="InterPro" id="IPR003482">
    <property type="entry name" value="Whib"/>
</dbReference>
<name>A0A1E7N6I9_KITAU</name>
<accession>A0A8H9HEF5</accession>